<sequence length="98" mass="10868">MEFIKTNPNIDLYENVVETASQVVTHLVIPRGKEIAEHHAPYDVVVVPIKGTVIFGDVAGNREEKLAPGDLVKMKPNEHHYLKAVEDAEVIVIKSKLA</sequence>
<evidence type="ECO:0000313" key="2">
    <source>
        <dbReference type="Proteomes" id="UP000518316"/>
    </source>
</evidence>
<dbReference type="AlphaFoldDB" id="A0A7W3Y8K9"/>
<dbReference type="RefSeq" id="WP_182598376.1">
    <property type="nucleotide sequence ID" value="NZ_JACIVC010000061.1"/>
</dbReference>
<evidence type="ECO:0000313" key="1">
    <source>
        <dbReference type="EMBL" id="MBB1069839.1"/>
    </source>
</evidence>
<name>A0A7W3Y8K9_9LACO</name>
<dbReference type="InterPro" id="IPR011051">
    <property type="entry name" value="RmlC_Cupin_sf"/>
</dbReference>
<protein>
    <submittedName>
        <fullName evidence="1">Cupin</fullName>
    </submittedName>
</protein>
<dbReference type="Gene3D" id="2.60.120.10">
    <property type="entry name" value="Jelly Rolls"/>
    <property type="match status" value="1"/>
</dbReference>
<dbReference type="EMBL" id="JACIVC010000061">
    <property type="protein sequence ID" value="MBB1069839.1"/>
    <property type="molecule type" value="Genomic_DNA"/>
</dbReference>
<gene>
    <name evidence="1" type="ORF">H5S40_06710</name>
</gene>
<reference evidence="1 2" key="1">
    <citation type="submission" date="2020-07" db="EMBL/GenBank/DDBJ databases">
        <title>Description of Limosilactobacillus balticus sp. nov., Limosilactobacillus agrestis sp. nov., Limosilactobacillus albertensis sp. nov., Limosilactobacillus rudii sp. nov., Limosilactobacillus fastidiosus sp. nov., five novel Limosilactobacillus species isolated from the vertebrate gastrointestinal tract, and proposal of 6 subspecies of Limosilactobacillus reuteri adapted to the gastrointestinal tract of specific vertebrate hosts.</title>
        <authorList>
            <person name="Li F."/>
            <person name="Cheng C."/>
            <person name="Zheng J."/>
            <person name="Quevedo R.M."/>
            <person name="Li J."/>
            <person name="Roos S."/>
            <person name="Gaenzle M.G."/>
            <person name="Walter J."/>
        </authorList>
    </citation>
    <scope>NUCLEOTIDE SEQUENCE [LARGE SCALE GENOMIC DNA]</scope>
    <source>
        <strain evidence="1 2">RRLNB_1_1</strain>
    </source>
</reference>
<accession>A0A7W3Y8K9</accession>
<dbReference type="InterPro" id="IPR014710">
    <property type="entry name" value="RmlC-like_jellyroll"/>
</dbReference>
<comment type="caution">
    <text evidence="1">The sequence shown here is derived from an EMBL/GenBank/DDBJ whole genome shotgun (WGS) entry which is preliminary data.</text>
</comment>
<proteinExistence type="predicted"/>
<dbReference type="SUPFAM" id="SSF51182">
    <property type="entry name" value="RmlC-like cupins"/>
    <property type="match status" value="1"/>
</dbReference>
<dbReference type="Proteomes" id="UP000518316">
    <property type="component" value="Unassembled WGS sequence"/>
</dbReference>
<keyword evidence="2" id="KW-1185">Reference proteome</keyword>
<organism evidence="1 2">
    <name type="scientific">Limosilactobacillus albertensis</name>
    <dbReference type="NCBI Taxonomy" id="2759752"/>
    <lineage>
        <taxon>Bacteria</taxon>
        <taxon>Bacillati</taxon>
        <taxon>Bacillota</taxon>
        <taxon>Bacilli</taxon>
        <taxon>Lactobacillales</taxon>
        <taxon>Lactobacillaceae</taxon>
        <taxon>Limosilactobacillus</taxon>
    </lineage>
</organism>